<dbReference type="Pfam" id="PF13432">
    <property type="entry name" value="TPR_16"/>
    <property type="match status" value="1"/>
</dbReference>
<dbReference type="GO" id="GO:0070206">
    <property type="term" value="P:protein trimerization"/>
    <property type="evidence" value="ECO:0007669"/>
    <property type="project" value="InterPro"/>
</dbReference>
<keyword evidence="2" id="KW-0802">TPR repeat</keyword>
<dbReference type="PROSITE" id="PS50005">
    <property type="entry name" value="TPR"/>
    <property type="match status" value="1"/>
</dbReference>
<protein>
    <recommendedName>
        <fullName evidence="1">Cell division coordinator CpoB</fullName>
    </recommendedName>
</protein>
<keyword evidence="1" id="KW-0732">Signal</keyword>
<dbReference type="AlphaFoldDB" id="A0A1Y6EP78"/>
<name>A0A1Y6EP78_9GAMM</name>
<dbReference type="InterPro" id="IPR019734">
    <property type="entry name" value="TPR_rpt"/>
</dbReference>
<dbReference type="Proteomes" id="UP000194450">
    <property type="component" value="Unassembled WGS sequence"/>
</dbReference>
<proteinExistence type="inferred from homology"/>
<evidence type="ECO:0000259" key="3">
    <source>
        <dbReference type="Pfam" id="PF16331"/>
    </source>
</evidence>
<keyword evidence="1" id="KW-0131">Cell cycle</keyword>
<comment type="function">
    <text evidence="1">Mediates coordination of peptidoglycan synthesis and outer membrane constriction during cell division.</text>
</comment>
<feature type="repeat" description="TPR" evidence="2">
    <location>
        <begin position="168"/>
        <end position="201"/>
    </location>
</feature>
<dbReference type="RefSeq" id="WP_086433912.1">
    <property type="nucleotide sequence ID" value="NZ_FXWH01000001.1"/>
</dbReference>
<feature type="signal peptide" evidence="1">
    <location>
        <begin position="1"/>
        <end position="19"/>
    </location>
</feature>
<dbReference type="SUPFAM" id="SSF48452">
    <property type="entry name" value="TPR-like"/>
    <property type="match status" value="1"/>
</dbReference>
<dbReference type="HAMAP" id="MF_02066">
    <property type="entry name" value="CpoB"/>
    <property type="match status" value="1"/>
</dbReference>
<dbReference type="InterPro" id="IPR011990">
    <property type="entry name" value="TPR-like_helical_dom_sf"/>
</dbReference>
<dbReference type="GO" id="GO:0030288">
    <property type="term" value="C:outer membrane-bounded periplasmic space"/>
    <property type="evidence" value="ECO:0007669"/>
    <property type="project" value="UniProtKB-UniRule"/>
</dbReference>
<dbReference type="Gene3D" id="1.20.5.110">
    <property type="match status" value="1"/>
</dbReference>
<comment type="subcellular location">
    <subcellularLocation>
        <location evidence="1">Periplasm</location>
    </subcellularLocation>
</comment>
<dbReference type="OrthoDB" id="9768142at2"/>
<evidence type="ECO:0000256" key="2">
    <source>
        <dbReference type="PROSITE-ProRule" id="PRU00339"/>
    </source>
</evidence>
<keyword evidence="1" id="KW-0574">Periplasm</keyword>
<dbReference type="Pfam" id="PF13174">
    <property type="entry name" value="TPR_6"/>
    <property type="match status" value="1"/>
</dbReference>
<dbReference type="InterPro" id="IPR014162">
    <property type="entry name" value="CpoB_C"/>
</dbReference>
<evidence type="ECO:0000256" key="1">
    <source>
        <dbReference type="HAMAP-Rule" id="MF_02066"/>
    </source>
</evidence>
<keyword evidence="5" id="KW-1185">Reference proteome</keyword>
<dbReference type="Pfam" id="PF16331">
    <property type="entry name" value="TolA_bind_tri"/>
    <property type="match status" value="1"/>
</dbReference>
<dbReference type="InterPro" id="IPR032519">
    <property type="entry name" value="YbgF_tri"/>
</dbReference>
<keyword evidence="1" id="KW-0132">Cell division</keyword>
<dbReference type="Gene3D" id="1.25.40.10">
    <property type="entry name" value="Tetratricopeptide repeat domain"/>
    <property type="match status" value="1"/>
</dbReference>
<comment type="similarity">
    <text evidence="1">Belongs to the CpoB family.</text>
</comment>
<dbReference type="EMBL" id="FXWH01000001">
    <property type="protein sequence ID" value="SMQ62770.1"/>
    <property type="molecule type" value="Genomic_DNA"/>
</dbReference>
<dbReference type="InterPro" id="IPR034706">
    <property type="entry name" value="CpoB"/>
</dbReference>
<accession>A0A1Y6EP78</accession>
<sequence length="251" mass="27850" precursor="true">MKLNLIAVAALCVAWPALAVQAPVASVSSGSLEERLNQLERVIDARNSAQMNLLNQVNMLQEEVAELRGVTEEHAFQLEQLLTRQRELYQEIDRRLANQSSAPANTQVIDSSAVTGGSNNTADYSGNLSENDAYDRAIKLVLEDKRYQDAIPAFQQFIERFPNSSYAPNAHYWLGQLLFSDGNYDGAAEQFKTVVDDYPDSNKRADCLLKLGSIARQQGQNAAARDYFNQVIKGYADSTEAGLARQRLSEL</sequence>
<evidence type="ECO:0000313" key="4">
    <source>
        <dbReference type="EMBL" id="SMQ62770.1"/>
    </source>
</evidence>
<gene>
    <name evidence="1" type="primary">cpoB</name>
    <name evidence="4" type="ORF">SAMN06297229_0755</name>
</gene>
<organism evidence="4 5">
    <name type="scientific">Pseudidiomarina planktonica</name>
    <dbReference type="NCBI Taxonomy" id="1323738"/>
    <lineage>
        <taxon>Bacteria</taxon>
        <taxon>Pseudomonadati</taxon>
        <taxon>Pseudomonadota</taxon>
        <taxon>Gammaproteobacteria</taxon>
        <taxon>Alteromonadales</taxon>
        <taxon>Idiomarinaceae</taxon>
        <taxon>Pseudidiomarina</taxon>
    </lineage>
</organism>
<reference evidence="5" key="1">
    <citation type="submission" date="2017-04" db="EMBL/GenBank/DDBJ databases">
        <authorList>
            <person name="Varghese N."/>
            <person name="Submissions S."/>
        </authorList>
    </citation>
    <scope>NUCLEOTIDE SEQUENCE [LARGE SCALE GENOMIC DNA]</scope>
</reference>
<feature type="chain" id="PRO_5013406099" description="Cell division coordinator CpoB" evidence="1">
    <location>
        <begin position="20"/>
        <end position="251"/>
    </location>
</feature>
<evidence type="ECO:0000313" key="5">
    <source>
        <dbReference type="Proteomes" id="UP000194450"/>
    </source>
</evidence>
<feature type="domain" description="YbgF trimerisation" evidence="3">
    <location>
        <begin position="31"/>
        <end position="105"/>
    </location>
</feature>
<dbReference type="NCBIfam" id="TIGR02795">
    <property type="entry name" value="tol_pal_ybgF"/>
    <property type="match status" value="1"/>
</dbReference>
<dbReference type="GO" id="GO:0043093">
    <property type="term" value="P:FtsZ-dependent cytokinesis"/>
    <property type="evidence" value="ECO:0007669"/>
    <property type="project" value="UniProtKB-UniRule"/>
</dbReference>